<dbReference type="GO" id="GO:0031201">
    <property type="term" value="C:SNARE complex"/>
    <property type="evidence" value="ECO:0007669"/>
    <property type="project" value="TreeGrafter"/>
</dbReference>
<organism evidence="12 13">
    <name type="scientific">Nannochloropsis salina CCMP1776</name>
    <dbReference type="NCBI Taxonomy" id="1027361"/>
    <lineage>
        <taxon>Eukaryota</taxon>
        <taxon>Sar</taxon>
        <taxon>Stramenopiles</taxon>
        <taxon>Ochrophyta</taxon>
        <taxon>Eustigmatophyceae</taxon>
        <taxon>Eustigmatales</taxon>
        <taxon>Monodopsidaceae</taxon>
        <taxon>Microchloropsis</taxon>
        <taxon>Microchloropsis salina</taxon>
    </lineage>
</organism>
<keyword evidence="5" id="KW-0931">ER-Golgi transport</keyword>
<reference evidence="12 13" key="1">
    <citation type="submission" date="2019-01" db="EMBL/GenBank/DDBJ databases">
        <title>Nuclear Genome Assembly of the Microalgal Biofuel strain Nannochloropsis salina CCMP1776.</title>
        <authorList>
            <person name="Hovde B."/>
        </authorList>
    </citation>
    <scope>NUCLEOTIDE SEQUENCE [LARGE SCALE GENOMIC DNA]</scope>
    <source>
        <strain evidence="12 13">CCMP1776</strain>
    </source>
</reference>
<dbReference type="PANTHER" id="PTHR12825">
    <property type="entry name" value="BNIP1-RELATED"/>
    <property type="match status" value="1"/>
</dbReference>
<feature type="compositionally biased region" description="Basic and acidic residues" evidence="10">
    <location>
        <begin position="285"/>
        <end position="295"/>
    </location>
</feature>
<dbReference type="Pfam" id="PF03908">
    <property type="entry name" value="Sec20"/>
    <property type="match status" value="1"/>
</dbReference>
<keyword evidence="6" id="KW-1133">Transmembrane helix</keyword>
<feature type="region of interest" description="Disordered" evidence="10">
    <location>
        <begin position="273"/>
        <end position="404"/>
    </location>
</feature>
<dbReference type="EMBL" id="SDOX01000007">
    <property type="protein sequence ID" value="TFJ86684.1"/>
    <property type="molecule type" value="Genomic_DNA"/>
</dbReference>
<evidence type="ECO:0000256" key="3">
    <source>
        <dbReference type="ARBA" id="ARBA00022692"/>
    </source>
</evidence>
<feature type="region of interest" description="Disordered" evidence="10">
    <location>
        <begin position="460"/>
        <end position="491"/>
    </location>
</feature>
<sequence length="491" mass="53981">MKHLDDGLNRARHAVAVLLSSSSSSSTPSSYVASKAREAHRLLRELENAVDYAQREAMGENEGHKAVVLGRLHQVERAVKDLKAVVGKVLKAAAEGARLPTIVNSEESDYLLREHSHAPPIGQGGVGRGAPDKLMDVVGESREVTASLARTRELMRQEVRRMGGVVEVVEEDGQAITGTEEAHSAIGGALERADALLRRLQRQEKMDRWSKRVSLAIFLLTVGFIVGRRVWVPDVVRHYEGVRDRAAIPLLKTVFGEKGERVVRLEGVTEGGRGLEVVGTEPQGEEGRQGEDGEGRGPGGRVSEGARENIERGEKEEGRKEGNGRELKREMGEEKEEKVEEEEEKEEEEEDNGGILVKEPGEGKEEDGRAREETRGDLGDTVEPEDQAGIGEAGHAQAGPRPWREADIYVRAPGREWLEEEDGEVQKEAADQACTERDGEEPLDYVLPLANVAEGKKGMGESIDWGAEGGNGARKTIDFEENREKERREEL</sequence>
<evidence type="ECO:0000313" key="13">
    <source>
        <dbReference type="Proteomes" id="UP000355283"/>
    </source>
</evidence>
<dbReference type="PANTHER" id="PTHR12825:SF0">
    <property type="entry name" value="VESICLE TRANSPORT PROTEIN SEC20"/>
    <property type="match status" value="1"/>
</dbReference>
<keyword evidence="13" id="KW-1185">Reference proteome</keyword>
<feature type="domain" description="Sec20 C-terminal" evidence="11">
    <location>
        <begin position="141"/>
        <end position="230"/>
    </location>
</feature>
<feature type="compositionally biased region" description="Basic and acidic residues" evidence="10">
    <location>
        <begin position="424"/>
        <end position="437"/>
    </location>
</feature>
<dbReference type="Proteomes" id="UP000355283">
    <property type="component" value="Unassembled WGS sequence"/>
</dbReference>
<evidence type="ECO:0000256" key="7">
    <source>
        <dbReference type="ARBA" id="ARBA00023054"/>
    </source>
</evidence>
<evidence type="ECO:0000256" key="5">
    <source>
        <dbReference type="ARBA" id="ARBA00022892"/>
    </source>
</evidence>
<dbReference type="GO" id="GO:0006890">
    <property type="term" value="P:retrograde vesicle-mediated transport, Golgi to endoplasmic reticulum"/>
    <property type="evidence" value="ECO:0007669"/>
    <property type="project" value="InterPro"/>
</dbReference>
<evidence type="ECO:0000256" key="6">
    <source>
        <dbReference type="ARBA" id="ARBA00022989"/>
    </source>
</evidence>
<dbReference type="InterPro" id="IPR005606">
    <property type="entry name" value="Sec20"/>
</dbReference>
<keyword evidence="2" id="KW-0813">Transport</keyword>
<evidence type="ECO:0000313" key="12">
    <source>
        <dbReference type="EMBL" id="TFJ86684.1"/>
    </source>
</evidence>
<comment type="caution">
    <text evidence="12">The sequence shown here is derived from an EMBL/GenBank/DDBJ whole genome shotgun (WGS) entry which is preliminary data.</text>
</comment>
<comment type="similarity">
    <text evidence="9">Belongs to the SEC20 family.</text>
</comment>
<evidence type="ECO:0000256" key="1">
    <source>
        <dbReference type="ARBA" id="ARBA00004163"/>
    </source>
</evidence>
<feature type="compositionally biased region" description="Basic and acidic residues" evidence="10">
    <location>
        <begin position="359"/>
        <end position="378"/>
    </location>
</feature>
<feature type="compositionally biased region" description="Acidic residues" evidence="10">
    <location>
        <begin position="339"/>
        <end position="352"/>
    </location>
</feature>
<name>A0A4D9D6N8_9STRA</name>
<feature type="compositionally biased region" description="Basic and acidic residues" evidence="10">
    <location>
        <begin position="475"/>
        <end position="491"/>
    </location>
</feature>
<evidence type="ECO:0000256" key="8">
    <source>
        <dbReference type="ARBA" id="ARBA00023136"/>
    </source>
</evidence>
<accession>A0A4D9D6N8</accession>
<evidence type="ECO:0000256" key="9">
    <source>
        <dbReference type="ARBA" id="ARBA00037934"/>
    </source>
</evidence>
<dbReference type="InterPro" id="IPR056173">
    <property type="entry name" value="Sec20_C"/>
</dbReference>
<dbReference type="GO" id="GO:0005484">
    <property type="term" value="F:SNAP receptor activity"/>
    <property type="evidence" value="ECO:0007669"/>
    <property type="project" value="InterPro"/>
</dbReference>
<proteinExistence type="inferred from homology"/>
<keyword evidence="7" id="KW-0175">Coiled coil</keyword>
<keyword evidence="3" id="KW-0812">Transmembrane</keyword>
<keyword evidence="4" id="KW-0256">Endoplasmic reticulum</keyword>
<dbReference type="AlphaFoldDB" id="A0A4D9D6N8"/>
<comment type="subcellular location">
    <subcellularLocation>
        <location evidence="1">Endoplasmic reticulum membrane</location>
        <topology evidence="1">Single-pass type IV membrane protein</topology>
    </subcellularLocation>
</comment>
<dbReference type="GO" id="GO:0005789">
    <property type="term" value="C:endoplasmic reticulum membrane"/>
    <property type="evidence" value="ECO:0007669"/>
    <property type="project" value="UniProtKB-SubCell"/>
</dbReference>
<keyword evidence="8" id="KW-0472">Membrane</keyword>
<evidence type="ECO:0000256" key="2">
    <source>
        <dbReference type="ARBA" id="ARBA00022448"/>
    </source>
</evidence>
<evidence type="ECO:0000256" key="10">
    <source>
        <dbReference type="SAM" id="MobiDB-lite"/>
    </source>
</evidence>
<evidence type="ECO:0000256" key="4">
    <source>
        <dbReference type="ARBA" id="ARBA00022824"/>
    </source>
</evidence>
<protein>
    <recommendedName>
        <fullName evidence="11">Sec20 C-terminal domain-containing protein</fullName>
    </recommendedName>
</protein>
<gene>
    <name evidence="12" type="ORF">NSK_001773</name>
</gene>
<feature type="compositionally biased region" description="Basic and acidic residues" evidence="10">
    <location>
        <begin position="304"/>
        <end position="338"/>
    </location>
</feature>
<evidence type="ECO:0000259" key="11">
    <source>
        <dbReference type="Pfam" id="PF03908"/>
    </source>
</evidence>
<feature type="region of interest" description="Disordered" evidence="10">
    <location>
        <begin position="420"/>
        <end position="439"/>
    </location>
</feature>